<dbReference type="CDD" id="cd04723">
    <property type="entry name" value="HisA_HisF"/>
    <property type="match status" value="1"/>
</dbReference>
<comment type="similarity">
    <text evidence="3 11">Belongs to the HisA/HisF family.</text>
</comment>
<organism evidence="13 14">
    <name type="scientific">Acaromyces ingoldii</name>
    <dbReference type="NCBI Taxonomy" id="215250"/>
    <lineage>
        <taxon>Eukaryota</taxon>
        <taxon>Fungi</taxon>
        <taxon>Dikarya</taxon>
        <taxon>Basidiomycota</taxon>
        <taxon>Ustilaginomycotina</taxon>
        <taxon>Exobasidiomycetes</taxon>
        <taxon>Exobasidiales</taxon>
        <taxon>Cryptobasidiaceae</taxon>
        <taxon>Acaromyces</taxon>
    </lineage>
</organism>
<evidence type="ECO:0000256" key="7">
    <source>
        <dbReference type="ARBA" id="ARBA00023102"/>
    </source>
</evidence>
<reference evidence="13 14" key="1">
    <citation type="journal article" date="2018" name="Mol. Biol. Evol.">
        <title>Broad Genomic Sampling Reveals a Smut Pathogenic Ancestry of the Fungal Clade Ustilaginomycotina.</title>
        <authorList>
            <person name="Kijpornyongpan T."/>
            <person name="Mondo S.J."/>
            <person name="Barry K."/>
            <person name="Sandor L."/>
            <person name="Lee J."/>
            <person name="Lipzen A."/>
            <person name="Pangilinan J."/>
            <person name="LaButti K."/>
            <person name="Hainaut M."/>
            <person name="Henrissat B."/>
            <person name="Grigoriev I.V."/>
            <person name="Spatafora J.W."/>
            <person name="Aime M.C."/>
        </authorList>
    </citation>
    <scope>NUCLEOTIDE SEQUENCE [LARGE SCALE GENOMIC DNA]</scope>
    <source>
        <strain evidence="13 14">MCA 4198</strain>
    </source>
</reference>
<dbReference type="FunCoup" id="A0A316YQA7">
    <property type="interactions" value="308"/>
</dbReference>
<dbReference type="Pfam" id="PF00977">
    <property type="entry name" value="His_biosynth"/>
    <property type="match status" value="1"/>
</dbReference>
<dbReference type="EMBL" id="KZ819636">
    <property type="protein sequence ID" value="PWN90223.1"/>
    <property type="molecule type" value="Genomic_DNA"/>
</dbReference>
<dbReference type="FunFam" id="3.20.20.70:FF:000110">
    <property type="entry name" value="1-(5-phosphoribosyl)-5-[(5-phosphoribosylamino)methylideneamino] imidazole-4-carboxamide isomerase, chloroplastic"/>
    <property type="match status" value="1"/>
</dbReference>
<dbReference type="InterPro" id="IPR011858">
    <property type="entry name" value="His6/HISN3"/>
</dbReference>
<dbReference type="GO" id="GO:0003949">
    <property type="term" value="F:1-(5-phosphoribosyl)-5-[(5-phosphoribosylamino)methylideneamino]imidazole-4-carboxamide isomerase activity"/>
    <property type="evidence" value="ECO:0007669"/>
    <property type="project" value="UniProtKB-EC"/>
</dbReference>
<dbReference type="Proteomes" id="UP000245768">
    <property type="component" value="Unassembled WGS sequence"/>
</dbReference>
<evidence type="ECO:0000256" key="4">
    <source>
        <dbReference type="ARBA" id="ARBA00012550"/>
    </source>
</evidence>
<dbReference type="Gene3D" id="3.20.20.70">
    <property type="entry name" value="Aldolase class I"/>
    <property type="match status" value="1"/>
</dbReference>
<dbReference type="NCBIfam" id="TIGR02129">
    <property type="entry name" value="hisA_euk"/>
    <property type="match status" value="1"/>
</dbReference>
<evidence type="ECO:0000256" key="9">
    <source>
        <dbReference type="ARBA" id="ARBA00030547"/>
    </source>
</evidence>
<evidence type="ECO:0000256" key="11">
    <source>
        <dbReference type="RuleBase" id="RU003657"/>
    </source>
</evidence>
<name>A0A316YQA7_9BASI</name>
<evidence type="ECO:0000256" key="8">
    <source>
        <dbReference type="ARBA" id="ARBA00023235"/>
    </source>
</evidence>
<evidence type="ECO:0000256" key="10">
    <source>
        <dbReference type="ARBA" id="ARBA00031376"/>
    </source>
</evidence>
<protein>
    <recommendedName>
        <fullName evidence="5 12">1-(5-phosphoribosyl)-5-[(5-phosphoribosylamino)methylideneamino] imidazole-4-carboxamide isomerase</fullName>
        <ecNumber evidence="4 12">5.3.1.16</ecNumber>
    </recommendedName>
    <alternativeName>
        <fullName evidence="10 12">5-proFAR isomerase</fullName>
    </alternativeName>
    <alternativeName>
        <fullName evidence="9 12">Phosphoribosylformimino-5-aminoimidazole carboxamide ribotide isomerase</fullName>
    </alternativeName>
</protein>
<keyword evidence="14" id="KW-1185">Reference proteome</keyword>
<dbReference type="RefSeq" id="XP_025377421.1">
    <property type="nucleotide sequence ID" value="XM_025521608.1"/>
</dbReference>
<evidence type="ECO:0000256" key="2">
    <source>
        <dbReference type="ARBA" id="ARBA00005133"/>
    </source>
</evidence>
<dbReference type="GO" id="GO:0005737">
    <property type="term" value="C:cytoplasm"/>
    <property type="evidence" value="ECO:0007669"/>
    <property type="project" value="UniProtKB-SubCell"/>
</dbReference>
<evidence type="ECO:0000256" key="1">
    <source>
        <dbReference type="ARBA" id="ARBA00000901"/>
    </source>
</evidence>
<keyword evidence="8 12" id="KW-0413">Isomerase</keyword>
<dbReference type="InterPro" id="IPR006062">
    <property type="entry name" value="His_biosynth"/>
</dbReference>
<dbReference type="InterPro" id="IPR011060">
    <property type="entry name" value="RibuloseP-bd_barrel"/>
</dbReference>
<dbReference type="GO" id="GO:0000162">
    <property type="term" value="P:L-tryptophan biosynthetic process"/>
    <property type="evidence" value="ECO:0007669"/>
    <property type="project" value="TreeGrafter"/>
</dbReference>
<dbReference type="PANTHER" id="PTHR43090:SF2">
    <property type="entry name" value="1-(5-PHOSPHORIBOSYL)-5-[(5-PHOSPHORIBOSYLAMINO)METHYLIDENEAMINO] IMIDAZOLE-4-CARBOXAMIDE ISOMERASE"/>
    <property type="match status" value="1"/>
</dbReference>
<keyword evidence="12" id="KW-0963">Cytoplasm</keyword>
<evidence type="ECO:0000313" key="14">
    <source>
        <dbReference type="Proteomes" id="UP000245768"/>
    </source>
</evidence>
<dbReference type="InParanoid" id="A0A316YQA7"/>
<accession>A0A316YQA7</accession>
<dbReference type="AlphaFoldDB" id="A0A316YQA7"/>
<dbReference type="EC" id="5.3.1.16" evidence="4 12"/>
<comment type="subcellular location">
    <subcellularLocation>
        <location evidence="12">Cytoplasm</location>
    </subcellularLocation>
</comment>
<keyword evidence="6 11" id="KW-0028">Amino-acid biosynthesis</keyword>
<proteinExistence type="inferred from homology"/>
<sequence>MTETRRRSLFRPCIDLHQGVVKQIVGASLRDEDDARQRAVESSSSSASSSLKTNFTSDLSSSHYANLYRSHNLTGTHVIKLGPKNDEAATSALEAWPGALQIGGGITSDNAADWIKRGAGKVIVTSYLFPSCQFSMDRLLDLERLVGRDRLVVDVSCRRKGDKWIVAMNRWQDMTDMQVDKQSLDMLAEHCSEFLIHAADVEGLCQGIDEDLVRKLSEWVTIPTTYAGGARHIGDLELVDRLSKGKVDLTFGSALDIFGGSGVTLKELVEWNNKGKDSQQ</sequence>
<evidence type="ECO:0000256" key="6">
    <source>
        <dbReference type="ARBA" id="ARBA00022605"/>
    </source>
</evidence>
<dbReference type="PANTHER" id="PTHR43090">
    <property type="entry name" value="1-(5-PHOSPHORIBOSYL)-5-[(5-PHOSPHORIBOSYLAMINO)METHYLIDENEAMINO] IMIDAZOLE-4-CARBOXAMIDE ISOMERASE"/>
    <property type="match status" value="1"/>
</dbReference>
<comment type="catalytic activity">
    <reaction evidence="1 12">
        <text>1-(5-phospho-beta-D-ribosyl)-5-[(5-phospho-beta-D-ribosylamino)methylideneamino]imidazole-4-carboxamide = 5-[(5-phospho-1-deoxy-D-ribulos-1-ylimino)methylamino]-1-(5-phospho-beta-D-ribosyl)imidazole-4-carboxamide</text>
        <dbReference type="Rhea" id="RHEA:15469"/>
        <dbReference type="ChEBI" id="CHEBI:58435"/>
        <dbReference type="ChEBI" id="CHEBI:58525"/>
        <dbReference type="EC" id="5.3.1.16"/>
    </reaction>
</comment>
<evidence type="ECO:0000256" key="12">
    <source>
        <dbReference type="RuleBase" id="RU364022"/>
    </source>
</evidence>
<dbReference type="STRING" id="215250.A0A316YQA7"/>
<gene>
    <name evidence="13" type="ORF">FA10DRAFT_266708</name>
</gene>
<evidence type="ECO:0000256" key="5">
    <source>
        <dbReference type="ARBA" id="ARBA00018464"/>
    </source>
</evidence>
<comment type="pathway">
    <text evidence="2 12">Amino-acid biosynthesis; L-histidine biosynthesis; L-histidine from 5-phospho-alpha-D-ribose 1-diphosphate: step 4/9.</text>
</comment>
<dbReference type="GeneID" id="37043524"/>
<dbReference type="InterPro" id="IPR044524">
    <property type="entry name" value="Isoase_HisA-like"/>
</dbReference>
<dbReference type="SUPFAM" id="SSF51366">
    <property type="entry name" value="Ribulose-phoshate binding barrel"/>
    <property type="match status" value="1"/>
</dbReference>
<dbReference type="InterPro" id="IPR013785">
    <property type="entry name" value="Aldolase_TIM"/>
</dbReference>
<dbReference type="UniPathway" id="UPA00031">
    <property type="reaction ID" value="UER00009"/>
</dbReference>
<keyword evidence="7 11" id="KW-0368">Histidine biosynthesis</keyword>
<evidence type="ECO:0000256" key="3">
    <source>
        <dbReference type="ARBA" id="ARBA00009667"/>
    </source>
</evidence>
<evidence type="ECO:0000313" key="13">
    <source>
        <dbReference type="EMBL" id="PWN90223.1"/>
    </source>
</evidence>
<dbReference type="GO" id="GO:0000105">
    <property type="term" value="P:L-histidine biosynthetic process"/>
    <property type="evidence" value="ECO:0007669"/>
    <property type="project" value="UniProtKB-UniPathway"/>
</dbReference>
<dbReference type="OrthoDB" id="446074at2759"/>